<reference evidence="2 3" key="1">
    <citation type="submission" date="2011-05" db="EMBL/GenBank/DDBJ databases">
        <title>Complete sequence of chromosome of Frankia symbiont of Datisca glomerata.</title>
        <authorList>
            <consortium name="US DOE Joint Genome Institute"/>
            <person name="Lucas S."/>
            <person name="Han J."/>
            <person name="Lapidus A."/>
            <person name="Cheng J.-F."/>
            <person name="Goodwin L."/>
            <person name="Pitluck S."/>
            <person name="Peters L."/>
            <person name="Mikhailova N."/>
            <person name="Chertkov O."/>
            <person name="Teshima H."/>
            <person name="Han C."/>
            <person name="Tapia R."/>
            <person name="Land M."/>
            <person name="Hauser L."/>
            <person name="Kyrpides N."/>
            <person name="Ivanova N."/>
            <person name="Pagani I."/>
            <person name="Berry A."/>
            <person name="Pawlowski K."/>
            <person name="Persson T."/>
            <person name="Vanden Heuvel B."/>
            <person name="Benson D."/>
            <person name="Woyke T."/>
        </authorList>
    </citation>
    <scope>NUCLEOTIDE SEQUENCE [LARGE SCALE GENOMIC DNA]</scope>
    <source>
        <strain evidence="3">4085684</strain>
    </source>
</reference>
<dbReference type="STRING" id="656024.FsymDg_0343"/>
<accession>F8B4H0</accession>
<dbReference type="HOGENOM" id="CLU_095990_1_0_11"/>
<dbReference type="RefSeq" id="WP_013871906.1">
    <property type="nucleotide sequence ID" value="NC_015656.1"/>
</dbReference>
<dbReference type="Gene3D" id="1.20.120.520">
    <property type="entry name" value="nmb1532 protein domain like"/>
    <property type="match status" value="1"/>
</dbReference>
<evidence type="ECO:0000313" key="3">
    <source>
        <dbReference type="Proteomes" id="UP000001549"/>
    </source>
</evidence>
<dbReference type="InterPro" id="IPR012312">
    <property type="entry name" value="Hemerythrin-like"/>
</dbReference>
<dbReference type="eggNOG" id="COG3945">
    <property type="taxonomic scope" value="Bacteria"/>
</dbReference>
<evidence type="ECO:0000313" key="2">
    <source>
        <dbReference type="EMBL" id="AEH07911.1"/>
    </source>
</evidence>
<name>F8B4H0_9ACTN</name>
<gene>
    <name evidence="2" type="ordered locus">FsymDg_0343</name>
</gene>
<sequence>MANNTNAENNRTSPPAGTVDFTMMYVAHAAFTRDLQRLRLACGRGHVRTPAVHAGWAMFTRQLHIHHQVEDAILWPLLRDKALRPDEIAVLDAVEAEHAQIGPHLERIDDALASDKTAGLIRSIDAFSTSLTAHMRHEEHEALPLVETYLGPDGWAAFTTTIRKTQGLRGGAEFLPWLLDGTSEGIQAKVLGMLPPPARFLYRRIWAPKYYRTAGTTA</sequence>
<dbReference type="Pfam" id="PF01814">
    <property type="entry name" value="Hemerythrin"/>
    <property type="match status" value="1"/>
</dbReference>
<organism evidence="2 3">
    <name type="scientific">Candidatus Protofrankia datiscae</name>
    <dbReference type="NCBI Taxonomy" id="2716812"/>
    <lineage>
        <taxon>Bacteria</taxon>
        <taxon>Bacillati</taxon>
        <taxon>Actinomycetota</taxon>
        <taxon>Actinomycetes</taxon>
        <taxon>Frankiales</taxon>
        <taxon>Frankiaceae</taxon>
        <taxon>Protofrankia</taxon>
    </lineage>
</organism>
<protein>
    <submittedName>
        <fullName evidence="2">Hemerythrin HHE cation binding domain protein</fullName>
    </submittedName>
</protein>
<dbReference type="AlphaFoldDB" id="F8B4H0"/>
<proteinExistence type="predicted"/>
<dbReference type="KEGG" id="fsy:FsymDg_0343"/>
<keyword evidence="3" id="KW-1185">Reference proteome</keyword>
<dbReference type="EMBL" id="CP002801">
    <property type="protein sequence ID" value="AEH07911.1"/>
    <property type="molecule type" value="Genomic_DNA"/>
</dbReference>
<dbReference type="CDD" id="cd12108">
    <property type="entry name" value="Hr-like"/>
    <property type="match status" value="1"/>
</dbReference>
<evidence type="ECO:0000259" key="1">
    <source>
        <dbReference type="Pfam" id="PF01814"/>
    </source>
</evidence>
<dbReference type="Proteomes" id="UP000001549">
    <property type="component" value="Chromosome"/>
</dbReference>
<feature type="domain" description="Hemerythrin-like" evidence="1">
    <location>
        <begin position="23"/>
        <end position="146"/>
    </location>
</feature>